<keyword evidence="3" id="KW-0325">Glycoprotein</keyword>
<keyword evidence="2" id="KW-1015">Disulfide bond</keyword>
<evidence type="ECO:0000256" key="4">
    <source>
        <dbReference type="RuleBase" id="RU361209"/>
    </source>
</evidence>
<dbReference type="AlphaFoldDB" id="A0A2S6C5D4"/>
<dbReference type="GO" id="GO:0042124">
    <property type="term" value="F:1,3-beta-glucanosyltransferase activity"/>
    <property type="evidence" value="ECO:0007669"/>
    <property type="project" value="TreeGrafter"/>
</dbReference>
<comment type="subcellular location">
    <subcellularLocation>
        <location evidence="4">Cell membrane</location>
        <topology evidence="4">Lipid-anchor</topology>
        <topology evidence="4">GPI-anchor</topology>
    </subcellularLocation>
</comment>
<proteinExistence type="inferred from homology"/>
<dbReference type="GO" id="GO:0005886">
    <property type="term" value="C:plasma membrane"/>
    <property type="evidence" value="ECO:0007669"/>
    <property type="project" value="UniProtKB-SubCell"/>
</dbReference>
<evidence type="ECO:0000313" key="6">
    <source>
        <dbReference type="EMBL" id="PPJ54932.1"/>
    </source>
</evidence>
<dbReference type="EC" id="2.4.1.-" evidence="4"/>
<comment type="caution">
    <text evidence="6">The sequence shown here is derived from an EMBL/GenBank/DDBJ whole genome shotgun (WGS) entry which is preliminary data.</text>
</comment>
<evidence type="ECO:0000256" key="1">
    <source>
        <dbReference type="ARBA" id="ARBA00022729"/>
    </source>
</evidence>
<dbReference type="Proteomes" id="UP000237631">
    <property type="component" value="Unassembled WGS sequence"/>
</dbReference>
<reference evidence="7" key="1">
    <citation type="journal article" date="2017" name="bioRxiv">
        <title>Conservation of a gene cluster reveals novel cercosporin biosynthetic mechanisms and extends production to the genus Colletotrichum.</title>
        <authorList>
            <person name="de Jonge R."/>
            <person name="Ebert M.K."/>
            <person name="Huitt-Roehl C.R."/>
            <person name="Pal P."/>
            <person name="Suttle J.C."/>
            <person name="Spanner R.E."/>
            <person name="Neubauer J.D."/>
            <person name="Jurick W.M.II."/>
            <person name="Stott K.A."/>
            <person name="Secor G.A."/>
            <person name="Thomma B.P.H.J."/>
            <person name="Van de Peer Y."/>
            <person name="Townsend C.A."/>
            <person name="Bolton M.D."/>
        </authorList>
    </citation>
    <scope>NUCLEOTIDE SEQUENCE [LARGE SCALE GENOMIC DNA]</scope>
    <source>
        <strain evidence="7">CBS538.71</strain>
    </source>
</reference>
<keyword evidence="4" id="KW-0472">Membrane</keyword>
<organism evidence="6 7">
    <name type="scientific">Cercospora berteroae</name>
    <dbReference type="NCBI Taxonomy" id="357750"/>
    <lineage>
        <taxon>Eukaryota</taxon>
        <taxon>Fungi</taxon>
        <taxon>Dikarya</taxon>
        <taxon>Ascomycota</taxon>
        <taxon>Pezizomycotina</taxon>
        <taxon>Dothideomycetes</taxon>
        <taxon>Dothideomycetidae</taxon>
        <taxon>Mycosphaerellales</taxon>
        <taxon>Mycosphaerellaceae</taxon>
        <taxon>Cercospora</taxon>
    </lineage>
</organism>
<evidence type="ECO:0000256" key="3">
    <source>
        <dbReference type="ARBA" id="ARBA00023180"/>
    </source>
</evidence>
<dbReference type="PANTHER" id="PTHR31468:SF2">
    <property type="entry name" value="1,3-BETA-GLUCANOSYLTRANSFERASE GAS1"/>
    <property type="match status" value="1"/>
</dbReference>
<dbReference type="Pfam" id="PF03198">
    <property type="entry name" value="Glyco_hydro_72"/>
    <property type="match status" value="1"/>
</dbReference>
<dbReference type="InterPro" id="IPR004886">
    <property type="entry name" value="Glucanosyltransferase"/>
</dbReference>
<protein>
    <recommendedName>
        <fullName evidence="4">1,3-beta-glucanosyltransferase</fullName>
        <ecNumber evidence="4">2.4.1.-</ecNumber>
    </recommendedName>
</protein>
<evidence type="ECO:0000256" key="2">
    <source>
        <dbReference type="ARBA" id="ARBA00023157"/>
    </source>
</evidence>
<keyword evidence="4" id="KW-0336">GPI-anchor</keyword>
<keyword evidence="4" id="KW-0808">Transferase</keyword>
<name>A0A2S6C5D4_9PEZI</name>
<evidence type="ECO:0000256" key="5">
    <source>
        <dbReference type="SAM" id="MobiDB-lite"/>
    </source>
</evidence>
<keyword evidence="7" id="KW-1185">Reference proteome</keyword>
<sequence length="146" mass="16357">MHRQNQITGQRIVPVAYGADNDGSRDRQIFEFLRTREQSERIDFWTFAKYTWNTTSTSQSQSSSDLTAPFTHTNIPIFLSENSSNFSSLPPQPTQSPTPPPPHPLNPTKTLLTSPTTSHFSGGCPYEFNLGSNDYGLIRLLPTNPI</sequence>
<dbReference type="EMBL" id="PNEN01000552">
    <property type="protein sequence ID" value="PPJ54932.1"/>
    <property type="molecule type" value="Genomic_DNA"/>
</dbReference>
<comment type="similarity">
    <text evidence="4">Belongs to the glycosyl hydrolase 72 family.</text>
</comment>
<dbReference type="PANTHER" id="PTHR31468">
    <property type="entry name" value="1,3-BETA-GLUCANOSYLTRANSFERASE GAS1"/>
    <property type="match status" value="1"/>
</dbReference>
<dbReference type="GO" id="GO:0031505">
    <property type="term" value="P:fungal-type cell wall organization"/>
    <property type="evidence" value="ECO:0007669"/>
    <property type="project" value="TreeGrafter"/>
</dbReference>
<gene>
    <name evidence="6" type="ORF">CBER1_06097</name>
</gene>
<feature type="region of interest" description="Disordered" evidence="5">
    <location>
        <begin position="81"/>
        <end position="111"/>
    </location>
</feature>
<dbReference type="OrthoDB" id="1055148at2759"/>
<accession>A0A2S6C5D4</accession>
<keyword evidence="4" id="KW-0449">Lipoprotein</keyword>
<comment type="function">
    <text evidence="4">Splits internally a 1,3-beta-glucan molecule and transfers the newly generated reducing end (the donor) to the non-reducing end of another 1,3-beta-glucan molecule (the acceptor) forming a 1,3-beta linkage, resulting in the elongation of 1,3-beta-glucan chains in the cell wall.</text>
</comment>
<evidence type="ECO:0000313" key="7">
    <source>
        <dbReference type="Proteomes" id="UP000237631"/>
    </source>
</evidence>
<dbReference type="GO" id="GO:0071970">
    <property type="term" value="P:fungal-type cell wall (1-&gt;3)-beta-D-glucan biosynthetic process"/>
    <property type="evidence" value="ECO:0007669"/>
    <property type="project" value="TreeGrafter"/>
</dbReference>
<dbReference type="GO" id="GO:0098552">
    <property type="term" value="C:side of membrane"/>
    <property type="evidence" value="ECO:0007669"/>
    <property type="project" value="UniProtKB-KW"/>
</dbReference>
<keyword evidence="1" id="KW-0732">Signal</keyword>
<feature type="compositionally biased region" description="Pro residues" evidence="5">
    <location>
        <begin position="90"/>
        <end position="105"/>
    </location>
</feature>
<dbReference type="Gene3D" id="3.20.20.80">
    <property type="entry name" value="Glycosidases"/>
    <property type="match status" value="1"/>
</dbReference>